<feature type="region of interest" description="Disordered" evidence="1">
    <location>
        <begin position="34"/>
        <end position="55"/>
    </location>
</feature>
<proteinExistence type="predicted"/>
<evidence type="ECO:0000313" key="2">
    <source>
        <dbReference type="EMBL" id="OAP92080.1"/>
    </source>
</evidence>
<organism evidence="2 3">
    <name type="scientific">Acidithiobacillus ferrooxidans</name>
    <name type="common">Thiobacillus ferrooxidans</name>
    <dbReference type="NCBI Taxonomy" id="920"/>
    <lineage>
        <taxon>Bacteria</taxon>
        <taxon>Pseudomonadati</taxon>
        <taxon>Pseudomonadota</taxon>
        <taxon>Acidithiobacillia</taxon>
        <taxon>Acidithiobacillales</taxon>
        <taxon>Acidithiobacillaceae</taxon>
        <taxon>Acidithiobacillus</taxon>
    </lineage>
</organism>
<dbReference type="Proteomes" id="UP000078302">
    <property type="component" value="Unassembled WGS sequence"/>
</dbReference>
<evidence type="ECO:0000313" key="3">
    <source>
        <dbReference type="Proteomes" id="UP000078302"/>
    </source>
</evidence>
<accession>A0A179BL57</accession>
<comment type="caution">
    <text evidence="2">The sequence shown here is derived from an EMBL/GenBank/DDBJ whole genome shotgun (WGS) entry which is preliminary data.</text>
</comment>
<reference evidence="2 3" key="1">
    <citation type="submission" date="2016-04" db="EMBL/GenBank/DDBJ databases">
        <title>Acidithiobacillus ferrooxidans genome sequencing and assembly.</title>
        <authorList>
            <person name="Zhou Z."/>
        </authorList>
    </citation>
    <scope>NUCLEOTIDE SEQUENCE [LARGE SCALE GENOMIC DNA]</scope>
    <source>
        <strain evidence="2 3">BY0502</strain>
    </source>
</reference>
<dbReference type="AlphaFoldDB" id="A0A179BL57"/>
<protein>
    <submittedName>
        <fullName evidence="2">Uncharacterized protein</fullName>
    </submittedName>
</protein>
<feature type="compositionally biased region" description="Polar residues" evidence="1">
    <location>
        <begin position="35"/>
        <end position="52"/>
    </location>
</feature>
<dbReference type="EMBL" id="LVXZ01000049">
    <property type="protein sequence ID" value="OAP92080.1"/>
    <property type="molecule type" value="Genomic_DNA"/>
</dbReference>
<sequence length="89" mass="9913">MVSNAQTCAKFISYCTKNKYSTPESCFSAIYAHPNGSSQTNADNGPTTTAGMNQEMDNDINSVNKKLNAVYNKLLHEMPPEFRKKTHHV</sequence>
<keyword evidence="3" id="KW-1185">Reference proteome</keyword>
<name>A0A179BL57_ACIFR</name>
<evidence type="ECO:0000256" key="1">
    <source>
        <dbReference type="SAM" id="MobiDB-lite"/>
    </source>
</evidence>
<gene>
    <name evidence="2" type="ORF">A4H96_04740</name>
</gene>